<evidence type="ECO:0000313" key="4">
    <source>
        <dbReference type="EMBL" id="PWD83688.1"/>
    </source>
</evidence>
<dbReference type="PANTHER" id="PTHR33376">
    <property type="match status" value="1"/>
</dbReference>
<feature type="binding site" evidence="3">
    <location>
        <position position="215"/>
    </location>
    <ligand>
        <name>Na(+)</name>
        <dbReference type="ChEBI" id="CHEBI:29101"/>
    </ligand>
</feature>
<dbReference type="Proteomes" id="UP000245217">
    <property type="component" value="Unassembled WGS sequence"/>
</dbReference>
<dbReference type="Gene3D" id="3.40.190.170">
    <property type="entry name" value="Bacterial extracellular solute-binding protein, family 7"/>
    <property type="match status" value="1"/>
</dbReference>
<evidence type="ECO:0000256" key="3">
    <source>
        <dbReference type="PIRSR" id="PIRSR039026-2"/>
    </source>
</evidence>
<dbReference type="PANTHER" id="PTHR33376:SF5">
    <property type="entry name" value="EXTRACYTOPLASMIC SOLUTE RECEPTOR PROTEIN"/>
    <property type="match status" value="1"/>
</dbReference>
<keyword evidence="7" id="KW-1185">Reference proteome</keyword>
<sequence length="365" mass="41256">MERRQFISRAGVIAGAGIGALGSAKASNNAKVKWRMTSSFPRHLDLLFGTSQRLADSVYAMSDGEFEIQVFAAGEIIPSTQVFDAIQNGTVELGHTTSNYYHGKNKALSIDTCLPFGLTTRMQNAWYYAGGGTEVLRELFDKYNIVNFPGGNSNTQMGGWFRKEVKTVDDLKGLKFRIPGFGGEIFSRLGSIPQNIAVGDIYSSLEKGTIDATEFVGPYDDQRLGLQEVAPYYYTPGFWEGSAMLTFYVNKDAWANLPEKYKIIFERAAAEANMWMSAQYDAKSPEALATLIQNGAKLRSFSREILQAAYDAAQEIYAEEVEVNEDFRRIYTHWKAFLNKEYQWFRVNENIFQQFMFSQFRKQTT</sequence>
<name>A0A2U2AKR3_9GAMM</name>
<dbReference type="Gene3D" id="3.40.190.10">
    <property type="entry name" value="Periplasmic binding protein-like II"/>
    <property type="match status" value="1"/>
</dbReference>
<reference evidence="6 7" key="2">
    <citation type="submission" date="2018-05" db="EMBL/GenBank/DDBJ databases">
        <title>Ignatzschineria dubaiensis sp. nov., isolated from necrotic foot tissues of dromedaries (Camelus dromedarius) and associated maggots in Dubai, United Arab Emirates.</title>
        <authorList>
            <person name="Tsang C.C."/>
            <person name="Tang J.Y.M."/>
            <person name="Fong J.Y.H."/>
            <person name="Kinne J."/>
            <person name="Lee H.H."/>
            <person name="Joseph M."/>
            <person name="Jose S."/>
            <person name="Schuster R.K."/>
            <person name="Tang Y."/>
            <person name="Sivakumar S."/>
            <person name="Chen J.H.K."/>
            <person name="Teng J.L.L."/>
            <person name="Lau S.K.P."/>
            <person name="Wernery U."/>
            <person name="Woo P.C.Y."/>
        </authorList>
    </citation>
    <scope>NUCLEOTIDE SEQUENCE [LARGE SCALE GENOMIC DNA]</scope>
    <source>
        <strain evidence="6">UAE-HKU57</strain>
        <strain evidence="7">UAE-HKU58</strain>
    </source>
</reference>
<dbReference type="InterPro" id="IPR026289">
    <property type="entry name" value="SBP_TakP-like"/>
</dbReference>
<dbReference type="RefSeq" id="WP_109202116.1">
    <property type="nucleotide sequence ID" value="NZ_QEWS01000010.1"/>
</dbReference>
<dbReference type="Pfam" id="PF03480">
    <property type="entry name" value="DctP"/>
    <property type="match status" value="1"/>
</dbReference>
<comment type="caution">
    <text evidence="4">The sequence shown here is derived from an EMBL/GenBank/DDBJ whole genome shotgun (WGS) entry which is preliminary data.</text>
</comment>
<feature type="binding site" evidence="3">
    <location>
        <position position="240"/>
    </location>
    <ligand>
        <name>substrate</name>
    </ligand>
</feature>
<dbReference type="OrthoDB" id="9769667at2"/>
<feature type="binding site" evidence="2">
    <location>
        <position position="177"/>
    </location>
    <ligand>
        <name>substrate</name>
    </ligand>
</feature>
<evidence type="ECO:0000256" key="1">
    <source>
        <dbReference type="ARBA" id="ARBA00022729"/>
    </source>
</evidence>
<protein>
    <submittedName>
        <fullName evidence="4">ABC transporter substrate-binding protein</fullName>
    </submittedName>
</protein>
<keyword evidence="3" id="KW-0479">Metal-binding</keyword>
<dbReference type="GO" id="GO:0031317">
    <property type="term" value="C:tripartite ATP-independent periplasmic transporter complex"/>
    <property type="evidence" value="ECO:0007669"/>
    <property type="project" value="InterPro"/>
</dbReference>
<evidence type="ECO:0000313" key="5">
    <source>
        <dbReference type="EMBL" id="PWD90571.1"/>
    </source>
</evidence>
<reference evidence="4" key="1">
    <citation type="journal article" date="2018" name="Genome Announc.">
        <title>Ignatzschineria cameli sp. nov., isolated from necrotic foot tissue of dromedaries (Camelus dromedarius) and associated maggots (Wohlfahrtia species) in Dubai.</title>
        <authorList>
            <person name="Tsang C.C."/>
            <person name="Tang J.Y."/>
            <person name="Fong J.Y."/>
            <person name="Kinne J."/>
            <person name="Lee H.H."/>
            <person name="Joseph M."/>
            <person name="Jose S."/>
            <person name="Schuster R.K."/>
            <person name="Tang Y."/>
            <person name="Sivakumar S."/>
            <person name="Chen J.H."/>
            <person name="Teng J.L."/>
            <person name="Lau S.K."/>
            <person name="Wernery U."/>
            <person name="Woo P.C."/>
        </authorList>
    </citation>
    <scope>NUCLEOTIDE SEQUENCE</scope>
    <source>
        <strain evidence="4">UAE-HKU57</strain>
        <strain evidence="5">UAE-HKU58</strain>
    </source>
</reference>
<evidence type="ECO:0000313" key="6">
    <source>
        <dbReference type="Proteomes" id="UP000245059"/>
    </source>
</evidence>
<dbReference type="NCBIfam" id="NF037995">
    <property type="entry name" value="TRAP_S1"/>
    <property type="match status" value="1"/>
</dbReference>
<keyword evidence="1" id="KW-0732">Signal</keyword>
<dbReference type="GO" id="GO:0055085">
    <property type="term" value="P:transmembrane transport"/>
    <property type="evidence" value="ECO:0007669"/>
    <property type="project" value="InterPro"/>
</dbReference>
<evidence type="ECO:0000313" key="7">
    <source>
        <dbReference type="Proteomes" id="UP000245217"/>
    </source>
</evidence>
<dbReference type="InterPro" id="IPR018389">
    <property type="entry name" value="DctP_fam"/>
</dbReference>
<accession>A0A2U2AKR3</accession>
<organism evidence="4 6">
    <name type="scientific">Ignatzschineria cameli</name>
    <dbReference type="NCBI Taxonomy" id="2182793"/>
    <lineage>
        <taxon>Bacteria</taxon>
        <taxon>Pseudomonadati</taxon>
        <taxon>Pseudomonadota</taxon>
        <taxon>Gammaproteobacteria</taxon>
        <taxon>Cardiobacteriales</taxon>
        <taxon>Ignatzschineriaceae</taxon>
        <taxon>Ignatzschineria</taxon>
    </lineage>
</organism>
<feature type="binding site" evidence="3">
    <location>
        <position position="214"/>
    </location>
    <ligand>
        <name>substrate</name>
    </ligand>
</feature>
<dbReference type="Proteomes" id="UP000245059">
    <property type="component" value="Unassembled WGS sequence"/>
</dbReference>
<dbReference type="InterPro" id="IPR038404">
    <property type="entry name" value="TRAP_DctP_sf"/>
</dbReference>
<dbReference type="EMBL" id="QEWW01000009">
    <property type="protein sequence ID" value="PWD83688.1"/>
    <property type="molecule type" value="Genomic_DNA"/>
</dbReference>
<proteinExistence type="predicted"/>
<dbReference type="EMBL" id="QEWV01000009">
    <property type="protein sequence ID" value="PWD90571.1"/>
    <property type="molecule type" value="Genomic_DNA"/>
</dbReference>
<gene>
    <name evidence="4" type="ORF">DC077_09270</name>
    <name evidence="5" type="ORF">DC078_08490</name>
</gene>
<dbReference type="PIRSF" id="PIRSF039026">
    <property type="entry name" value="SiaP"/>
    <property type="match status" value="1"/>
</dbReference>
<dbReference type="AlphaFoldDB" id="A0A2U2AKR3"/>
<feature type="binding site" evidence="2">
    <location>
        <position position="156"/>
    </location>
    <ligand>
        <name>substrate</name>
    </ligand>
</feature>
<evidence type="ECO:0000256" key="2">
    <source>
        <dbReference type="PIRSR" id="PIRSR039026-1"/>
    </source>
</evidence>
<dbReference type="GO" id="GO:0046872">
    <property type="term" value="F:metal ion binding"/>
    <property type="evidence" value="ECO:0007669"/>
    <property type="project" value="UniProtKB-KW"/>
</dbReference>